<dbReference type="PROSITE" id="PS50095">
    <property type="entry name" value="PLAT"/>
    <property type="match status" value="1"/>
</dbReference>
<dbReference type="InterPro" id="IPR002859">
    <property type="entry name" value="PKD/REJ-like"/>
</dbReference>
<dbReference type="PROSITE" id="PS51111">
    <property type="entry name" value="REJ"/>
    <property type="match status" value="1"/>
</dbReference>
<proteinExistence type="inferred from homology"/>
<feature type="transmembrane region" description="Helical" evidence="10">
    <location>
        <begin position="1462"/>
        <end position="1489"/>
    </location>
</feature>
<reference evidence="15 16" key="1">
    <citation type="submission" date="2022-05" db="EMBL/GenBank/DDBJ databases">
        <authorList>
            <consortium name="Genoscope - CEA"/>
            <person name="William W."/>
        </authorList>
    </citation>
    <scope>NUCLEOTIDE SEQUENCE [LARGE SCALE GENOMIC DNA]</scope>
</reference>
<dbReference type="Gene3D" id="2.60.60.20">
    <property type="entry name" value="PLAT/LH2 domain"/>
    <property type="match status" value="1"/>
</dbReference>
<keyword evidence="7" id="KW-0325">Glycoprotein</keyword>
<comment type="caution">
    <text evidence="8">Lacks conserved residue(s) required for the propagation of feature annotation.</text>
</comment>
<dbReference type="InterPro" id="IPR051223">
    <property type="entry name" value="Polycystin"/>
</dbReference>
<evidence type="ECO:0000313" key="15">
    <source>
        <dbReference type="EMBL" id="CAH3109846.1"/>
    </source>
</evidence>
<dbReference type="EMBL" id="CALNXK010000022">
    <property type="protein sequence ID" value="CAH3109846.1"/>
    <property type="molecule type" value="Genomic_DNA"/>
</dbReference>
<dbReference type="Pfam" id="PF08016">
    <property type="entry name" value="PKD_channel"/>
    <property type="match status" value="1"/>
</dbReference>
<evidence type="ECO:0000256" key="9">
    <source>
        <dbReference type="SAM" id="MobiDB-lite"/>
    </source>
</evidence>
<keyword evidence="5 10" id="KW-1133">Transmembrane helix</keyword>
<feature type="domain" description="PLAT" evidence="12">
    <location>
        <begin position="1173"/>
        <end position="1290"/>
    </location>
</feature>
<feature type="region of interest" description="Disordered" evidence="9">
    <location>
        <begin position="718"/>
        <end position="738"/>
    </location>
</feature>
<keyword evidence="3 10" id="KW-0812">Transmembrane</keyword>
<dbReference type="InterPro" id="IPR003961">
    <property type="entry name" value="FN3_dom"/>
</dbReference>
<feature type="signal peptide" evidence="11">
    <location>
        <begin position="1"/>
        <end position="21"/>
    </location>
</feature>
<protein>
    <recommendedName>
        <fullName evidence="17">Polycystic kidney disease protein 1-like 2</fullName>
    </recommendedName>
</protein>
<feature type="transmembrane region" description="Helical" evidence="10">
    <location>
        <begin position="1559"/>
        <end position="1577"/>
    </location>
</feature>
<dbReference type="InterPro" id="IPR046338">
    <property type="entry name" value="GAIN_dom_sf"/>
</dbReference>
<evidence type="ECO:0000256" key="4">
    <source>
        <dbReference type="ARBA" id="ARBA00022729"/>
    </source>
</evidence>
<feature type="transmembrane region" description="Helical" evidence="10">
    <location>
        <begin position="1379"/>
        <end position="1403"/>
    </location>
</feature>
<organism evidence="15 16">
    <name type="scientific">Porites lobata</name>
    <dbReference type="NCBI Taxonomy" id="104759"/>
    <lineage>
        <taxon>Eukaryota</taxon>
        <taxon>Metazoa</taxon>
        <taxon>Cnidaria</taxon>
        <taxon>Anthozoa</taxon>
        <taxon>Hexacorallia</taxon>
        <taxon>Scleractinia</taxon>
        <taxon>Fungiina</taxon>
        <taxon>Poritidae</taxon>
        <taxon>Porites</taxon>
    </lineage>
</organism>
<dbReference type="SUPFAM" id="SSF49265">
    <property type="entry name" value="Fibronectin type III"/>
    <property type="match status" value="1"/>
</dbReference>
<accession>A0ABN8NK91</accession>
<keyword evidence="16" id="KW-1185">Reference proteome</keyword>
<dbReference type="InterPro" id="IPR000203">
    <property type="entry name" value="GPS"/>
</dbReference>
<dbReference type="InterPro" id="IPR013122">
    <property type="entry name" value="PKD1_2_channel"/>
</dbReference>
<feature type="domain" description="Fibronectin type-III" evidence="13">
    <location>
        <begin position="26"/>
        <end position="132"/>
    </location>
</feature>
<evidence type="ECO:0000256" key="3">
    <source>
        <dbReference type="ARBA" id="ARBA00022692"/>
    </source>
</evidence>
<dbReference type="PRINTS" id="PR01433">
    <property type="entry name" value="POLYCYSTIN2"/>
</dbReference>
<feature type="transmembrane region" description="Helical" evidence="10">
    <location>
        <begin position="1424"/>
        <end position="1450"/>
    </location>
</feature>
<evidence type="ECO:0000256" key="2">
    <source>
        <dbReference type="ARBA" id="ARBA00007200"/>
    </source>
</evidence>
<dbReference type="InterPro" id="IPR013783">
    <property type="entry name" value="Ig-like_fold"/>
</dbReference>
<comment type="subcellular location">
    <subcellularLocation>
        <location evidence="1">Membrane</location>
        <topology evidence="1">Multi-pass membrane protein</topology>
    </subcellularLocation>
</comment>
<dbReference type="SMART" id="SM00060">
    <property type="entry name" value="FN3"/>
    <property type="match status" value="1"/>
</dbReference>
<keyword evidence="6 10" id="KW-0472">Membrane</keyword>
<comment type="caution">
    <text evidence="15">The sequence shown here is derived from an EMBL/GenBank/DDBJ whole genome shotgun (WGS) entry which is preliminary data.</text>
</comment>
<evidence type="ECO:0000256" key="11">
    <source>
        <dbReference type="SAM" id="SignalP"/>
    </source>
</evidence>
<dbReference type="Pfam" id="PF01477">
    <property type="entry name" value="PLAT"/>
    <property type="match status" value="1"/>
</dbReference>
<dbReference type="PANTHER" id="PTHR10877:SF150">
    <property type="entry name" value="REJ DOMAIN-CONTAINING PROTEIN"/>
    <property type="match status" value="1"/>
</dbReference>
<dbReference type="Pfam" id="PF01825">
    <property type="entry name" value="GPS"/>
    <property type="match status" value="1"/>
</dbReference>
<dbReference type="Pfam" id="PF02010">
    <property type="entry name" value="REJ"/>
    <property type="match status" value="1"/>
</dbReference>
<evidence type="ECO:0000259" key="14">
    <source>
        <dbReference type="PROSITE" id="PS51111"/>
    </source>
</evidence>
<feature type="transmembrane region" description="Helical" evidence="10">
    <location>
        <begin position="1128"/>
        <end position="1148"/>
    </location>
</feature>
<sequence length="2157" mass="242965">MSRKLIAVVFVVVYSPIMVDAGRNIPPPNITLDLVEGTSITVKWTPHPEDENFMSDSRNFIVRYKKYQSKIDNFKNVPITGWNTWQATLSNLEEGTQYIIQVAATKTILRIFQQFKLTGDYSEPLIVTTDQVSVSNPLCPSPNVSLPQLLLEESSAVSIRRIDSLLIESEVILDCELSQNTLFTWSIYTYPEMAPLLSRNGSSEFRITPRMLPIGDYVIRLNVSVVGIQVSGIAQGSFQVTSSPLVALITGGTKVVRGFNRSLAFDASMSYDPDVEDQQSSGLLFTWSCTNISGLEGCYRTGGKIESNGSELTLNSGLLLENSSYFVNVKVIKDQRQAEYTQEVFIAPGDPPEIQIRCVDNCNGKLNPSGRIALQGICTGFLCEGSLTYKWLLLKATNLSYSNETQWVEITEIQQLLSTQLYSRTLVTYPRVLEADETYKFVLTAKRPGGYPGYSEYQVITNSPPTGGYCQVTPQSGITLVTEFSFSCVNWQDDDLPMQYEFIYFTNSDLLNVVYKGSQPSQHTKLPLGEREKNFTMDFRVRVADMFGAFTEVKTPVQVVEPTDGKENLVDIATNLTTGENSELTKLIQSGDLSRAFQLATAAIVAVDDNTQTVSQDLTAKRIVMKSSILQQMSAVKAETVLRVQQISNLIAEASSVISEVTVKAQETATDALVTMTSVLKAESLAGENYETILEGARSLVTGLGSILRVTSFGAKAHDSQYPHQDSSNYRRRRSTRNGTSLVSDIFVKRQKRSTINETFDEKLQSKRRTEGILDSLDDVGSTILSRTLVGEEPKELSAKSVTMLVARMEPDSLADSVLASKGNSFTLPPSTELFRNSTQFVDSQVITTDYVPFSWDASASRVTTKVSSLELKNSIGHTFNITDLKIPILISLANDQNFTNTSQSHFVGSNKTVYHRINVTTEEVALLLKIQPESSASEFLVYGKYNLRSSSVNSDFNKTIPDFSSCVYDHVLDSYVNCSRDPYMVVVDSAYVNQTGYYFIGITFKSRTSGTKRVRRCVGGQGRFKRSCVQYKEPPTTSAAFHIPQYLPGDENYTMLVIPAACLYWSTALSKWTTEGCNVAETSGEDSIHCSCNHLSAFGGQLFVAPNPIDFDKVVTEFSRLHETGNVAVIAAIGCVFGVYLLLLTWARKYDKLDHLKLGKRSLLGVRSPWAHFYEVEISTGFWRNSGTTAKVFVMLEGEQGTSRPYQLKLDSCIPFARGSVLSFTLSVPVDIGPIRRVRVWHDNSGSSPSWFLNYIKVFDVTAQTLMIFTCYLWLAVDKGDGLVDRTLSSSTNERGVDFTVYVQNRIAEEFSDEHLWFSVATRSPSHRFTRVERLSCCLSLLLCEMLVSAMFYQLDTNMSNTQGTIRLGRFVLDLREFIIAVQSLFIVLPVNLLIVMIFTHAKSTKEEGFAKNLDNQKLKFSLPHWCVYVARLMCFLAAVGPATFLVFYSMQWGKDTSEQWLISIVISLFIEIFVSEPLRIIVVAFMLSHIFETRVESSYQTPYYVDPVLDVDDILLTEEGQGEEDLEIPKPPNKKKLQRSRKNRLRELHMFKALRKIVSYIVYLTILLVVCYGGRSEHGFWMTASVSEAFGNLNKISSHVSTWHWVQEVLVPGLFQDGKQQQQNASGPYVGDGEAVLVGMPRLRQLRVKKDSCEVPFQTRNLFNSCVSSYSSKNEDETQYYLPRWRLLSSTENVLLRDLDQLCPTAWQYASAQQTCSLHFWGHLYPFCIYGRGGYLAELGYDNNTASKVISELSELNWINRFTSVLFVEFTVFNPGVSLFSTLTIAIEFSPSGYVLSNQVIRTMHVYDLGGGYSTVTILCQVLLVFFIIYFIVTEVRQMILGVRQYFKQFLNLVELAQTVTVIAFVVTHVLKETELFENTAKLQENVFQFISFDKSVLLDTLESIFVSLLMFFNTLKLLYLLKFNSHVNHLFSVMKRSAFELLHCSLGLLVFMLTFIHTGYLSFGKDLEAYSSPLTVLQTLLVEGVIGEGTNYFQDCCILGRVYMLAFKLGLNFICINFFIAVLDDNYQIVKDLSKRKFNLGLFMIKKMKEMLGCVGAETEATIQPDTPVERKNREHKTKEIEVLNFNESILTPDVHFEERMKQINQSLNEIYADEFGEDSDILRLWLDIRPQQFKDSEATDELEQEQNYQCVLA</sequence>
<feature type="transmembrane region" description="Helical" evidence="10">
    <location>
        <begin position="1814"/>
        <end position="1835"/>
    </location>
</feature>
<dbReference type="SMART" id="SM00303">
    <property type="entry name" value="GPS"/>
    <property type="match status" value="1"/>
</dbReference>
<dbReference type="Pfam" id="PF00041">
    <property type="entry name" value="fn3"/>
    <property type="match status" value="1"/>
</dbReference>
<feature type="transmembrane region" description="Helical" evidence="10">
    <location>
        <begin position="1855"/>
        <end position="1873"/>
    </location>
</feature>
<keyword evidence="4 11" id="KW-0732">Signal</keyword>
<evidence type="ECO:0000256" key="5">
    <source>
        <dbReference type="ARBA" id="ARBA00022989"/>
    </source>
</evidence>
<evidence type="ECO:0000256" key="7">
    <source>
        <dbReference type="ARBA" id="ARBA00023180"/>
    </source>
</evidence>
<dbReference type="InterPro" id="IPR014010">
    <property type="entry name" value="REJ_dom"/>
</dbReference>
<evidence type="ECO:0000259" key="13">
    <source>
        <dbReference type="PROSITE" id="PS50853"/>
    </source>
</evidence>
<dbReference type="PROSITE" id="PS50853">
    <property type="entry name" value="FN3"/>
    <property type="match status" value="1"/>
</dbReference>
<evidence type="ECO:0000256" key="6">
    <source>
        <dbReference type="ARBA" id="ARBA00023136"/>
    </source>
</evidence>
<dbReference type="InterPro" id="IPR003915">
    <property type="entry name" value="PKD_2"/>
</dbReference>
<feature type="transmembrane region" description="Helical" evidence="10">
    <location>
        <begin position="2012"/>
        <end position="2030"/>
    </location>
</feature>
<name>A0ABN8NK91_9CNID</name>
<dbReference type="Proteomes" id="UP001159405">
    <property type="component" value="Unassembled WGS sequence"/>
</dbReference>
<dbReference type="Gene3D" id="2.60.40.10">
    <property type="entry name" value="Immunoglobulins"/>
    <property type="match status" value="1"/>
</dbReference>
<dbReference type="Gene3D" id="2.60.220.50">
    <property type="match status" value="1"/>
</dbReference>
<dbReference type="SMART" id="SM00308">
    <property type="entry name" value="LH2"/>
    <property type="match status" value="1"/>
</dbReference>
<dbReference type="PANTHER" id="PTHR10877">
    <property type="entry name" value="POLYCYSTIN FAMILY MEMBER"/>
    <property type="match status" value="1"/>
</dbReference>
<evidence type="ECO:0000256" key="10">
    <source>
        <dbReference type="SAM" id="Phobius"/>
    </source>
</evidence>
<feature type="transmembrane region" description="Helical" evidence="10">
    <location>
        <begin position="1944"/>
        <end position="1966"/>
    </location>
</feature>
<dbReference type="InterPro" id="IPR001024">
    <property type="entry name" value="PLAT/LH2_dom"/>
</dbReference>
<dbReference type="Pfam" id="PF20519">
    <property type="entry name" value="Polycystin_dom"/>
    <property type="match status" value="1"/>
</dbReference>
<dbReference type="SUPFAM" id="SSF49723">
    <property type="entry name" value="Lipase/lipooxygenase domain (PLAT/LH2 domain)"/>
    <property type="match status" value="1"/>
</dbReference>
<evidence type="ECO:0000313" key="16">
    <source>
        <dbReference type="Proteomes" id="UP001159405"/>
    </source>
</evidence>
<dbReference type="CDD" id="cd00063">
    <property type="entry name" value="FN3"/>
    <property type="match status" value="1"/>
</dbReference>
<gene>
    <name evidence="15" type="ORF">PLOB_00018881</name>
</gene>
<evidence type="ECO:0000256" key="1">
    <source>
        <dbReference type="ARBA" id="ARBA00004141"/>
    </source>
</evidence>
<feature type="domain" description="REJ" evidence="14">
    <location>
        <begin position="139"/>
        <end position="860"/>
    </location>
</feature>
<evidence type="ECO:0000256" key="8">
    <source>
        <dbReference type="PROSITE-ProRule" id="PRU00152"/>
    </source>
</evidence>
<comment type="similarity">
    <text evidence="2">Belongs to the polycystin family.</text>
</comment>
<feature type="chain" id="PRO_5045236806" description="Polycystic kidney disease protein 1-like 2" evidence="11">
    <location>
        <begin position="22"/>
        <end position="2157"/>
    </location>
</feature>
<dbReference type="InterPro" id="IPR046791">
    <property type="entry name" value="Polycystin_dom"/>
</dbReference>
<dbReference type="InterPro" id="IPR036116">
    <property type="entry name" value="FN3_sf"/>
</dbReference>
<feature type="transmembrane region" description="Helical" evidence="10">
    <location>
        <begin position="1907"/>
        <end position="1924"/>
    </location>
</feature>
<dbReference type="InterPro" id="IPR036392">
    <property type="entry name" value="PLAT/LH2_dom_sf"/>
</dbReference>
<evidence type="ECO:0008006" key="17">
    <source>
        <dbReference type="Google" id="ProtNLM"/>
    </source>
</evidence>
<evidence type="ECO:0000259" key="12">
    <source>
        <dbReference type="PROSITE" id="PS50095"/>
    </source>
</evidence>